<keyword evidence="5" id="KW-0539">Nucleus</keyword>
<evidence type="ECO:0000313" key="9">
    <source>
        <dbReference type="Proteomes" id="UP001146351"/>
    </source>
</evidence>
<dbReference type="GO" id="GO:0005634">
    <property type="term" value="C:nucleus"/>
    <property type="evidence" value="ECO:0007669"/>
    <property type="project" value="TreeGrafter"/>
</dbReference>
<feature type="compositionally biased region" description="Basic residues" evidence="6">
    <location>
        <begin position="12"/>
        <end position="27"/>
    </location>
</feature>
<dbReference type="CDD" id="cd12148">
    <property type="entry name" value="fungal_TF_MHR"/>
    <property type="match status" value="1"/>
</dbReference>
<keyword evidence="3" id="KW-0238">DNA-binding</keyword>
<dbReference type="OrthoDB" id="3034343at2759"/>
<gene>
    <name evidence="8" type="ORF">N7492_009439</name>
</gene>
<evidence type="ECO:0000259" key="7">
    <source>
        <dbReference type="PROSITE" id="PS50048"/>
    </source>
</evidence>
<dbReference type="GO" id="GO:0006351">
    <property type="term" value="P:DNA-templated transcription"/>
    <property type="evidence" value="ECO:0007669"/>
    <property type="project" value="InterPro"/>
</dbReference>
<comment type="caution">
    <text evidence="8">The sequence shown here is derived from an EMBL/GenBank/DDBJ whole genome shotgun (WGS) entry which is preliminary data.</text>
</comment>
<dbReference type="InterPro" id="IPR050797">
    <property type="entry name" value="Carb_Metab_Trans_Reg"/>
</dbReference>
<feature type="domain" description="Zn(2)-C6 fungal-type" evidence="7">
    <location>
        <begin position="27"/>
        <end position="58"/>
    </location>
</feature>
<feature type="region of interest" description="Disordered" evidence="6">
    <location>
        <begin position="66"/>
        <end position="94"/>
    </location>
</feature>
<keyword evidence="9" id="KW-1185">Reference proteome</keyword>
<dbReference type="Pfam" id="PF04082">
    <property type="entry name" value="Fungal_trans"/>
    <property type="match status" value="1"/>
</dbReference>
<dbReference type="GO" id="GO:0001080">
    <property type="term" value="P:nitrogen catabolite activation of transcription from RNA polymerase II promoter"/>
    <property type="evidence" value="ECO:0007669"/>
    <property type="project" value="TreeGrafter"/>
</dbReference>
<evidence type="ECO:0000313" key="8">
    <source>
        <dbReference type="EMBL" id="KAJ5156636.1"/>
    </source>
</evidence>
<dbReference type="AlphaFoldDB" id="A0A9W9HVB5"/>
<dbReference type="PANTHER" id="PTHR31668:SF4">
    <property type="entry name" value="TRANSCRIPTIONAL ACTIVATOR PROTEIN DAL81"/>
    <property type="match status" value="1"/>
</dbReference>
<evidence type="ECO:0000256" key="3">
    <source>
        <dbReference type="ARBA" id="ARBA00023125"/>
    </source>
</evidence>
<dbReference type="Gene3D" id="4.10.240.10">
    <property type="entry name" value="Zn(2)-C6 fungal-type DNA-binding domain"/>
    <property type="match status" value="1"/>
</dbReference>
<dbReference type="InterPro" id="IPR007219">
    <property type="entry name" value="XnlR_reg_dom"/>
</dbReference>
<organism evidence="8 9">
    <name type="scientific">Penicillium capsulatum</name>
    <dbReference type="NCBI Taxonomy" id="69766"/>
    <lineage>
        <taxon>Eukaryota</taxon>
        <taxon>Fungi</taxon>
        <taxon>Dikarya</taxon>
        <taxon>Ascomycota</taxon>
        <taxon>Pezizomycotina</taxon>
        <taxon>Eurotiomycetes</taxon>
        <taxon>Eurotiomycetidae</taxon>
        <taxon>Eurotiales</taxon>
        <taxon>Aspergillaceae</taxon>
        <taxon>Penicillium</taxon>
    </lineage>
</organism>
<dbReference type="InterPro" id="IPR036864">
    <property type="entry name" value="Zn2-C6_fun-type_DNA-bd_sf"/>
</dbReference>
<feature type="region of interest" description="Disordered" evidence="6">
    <location>
        <begin position="1"/>
        <end position="27"/>
    </location>
</feature>
<name>A0A9W9HVB5_9EURO</name>
<dbReference type="Pfam" id="PF00172">
    <property type="entry name" value="Zn_clus"/>
    <property type="match status" value="1"/>
</dbReference>
<dbReference type="EMBL" id="JAPQKO010000006">
    <property type="protein sequence ID" value="KAJ5156636.1"/>
    <property type="molecule type" value="Genomic_DNA"/>
</dbReference>
<accession>A0A9W9HVB5</accession>
<sequence length="716" mass="80816">MQSPPRSDTSHPRQHPSRPYRSKRHPPCVQCRRKKLRCDAQGSNTCQRCEAAGVQCSFSAVRRSTTLPETEPASTDGRPAVQPQGGENPLSTTIQVESQSTFTPLDTSIDPRLAEESIGDLLLPSQPAYHFPERVTPQAIQTLDGLKGLSAQVIGASGESDPWLLRHCKFDDHGFLPFHMVHFRNAGGVPLEEKIPVHFLVTADQLYESAKDETKYPQRASVRDELNALVPLECGQRLVSLFIKFVFPNLPILSRSQLGLSASRSIPERHVLQDIPVHLLAAIYASAQPFAKFDEFLCVVNAYSAPPTDRLWRMVLELILEEIHTPHLAVIQAGLLYLHQSREGKQSAVTDSAFLWSFVGLLAGLATSLGLQLECTPMGLPAWERRLRRRLWWAVYAEDKWRSLLMGRPPYIRQDEWDVTDLGDDDFRIDQMQIDFLLSPNDQTQRDTVHAQQYQHFARLSRIADEVQSRLFTLRASQRLSSNFDASLATARELLQKLKEWYSLLPSSLRLHNRLFTTIDRNGPQSNCLHFAYILLEVFIFRALLRPMVRSAAPPRLFEETESPTPFPNMVDDYITQIIEAEEVEPIPAIDMSDEHGAGSAVLKAAENCAATMLRLVMRMACSDLAGFWYSWSRVGFAAVSSFLMLLLVQAPSQEHALRARRLVYMWRQALRGQSQGCALMNLALVRLDGPHWTGLAQNFFLPKHVKEALESAIDQ</sequence>
<dbReference type="SMART" id="SM00066">
    <property type="entry name" value="GAL4"/>
    <property type="match status" value="1"/>
</dbReference>
<reference evidence="8" key="2">
    <citation type="journal article" date="2023" name="IMA Fungus">
        <title>Comparative genomic study of the Penicillium genus elucidates a diverse pangenome and 15 lateral gene transfer events.</title>
        <authorList>
            <person name="Petersen C."/>
            <person name="Sorensen T."/>
            <person name="Nielsen M.R."/>
            <person name="Sondergaard T.E."/>
            <person name="Sorensen J.L."/>
            <person name="Fitzpatrick D.A."/>
            <person name="Frisvad J.C."/>
            <person name="Nielsen K.L."/>
        </authorList>
    </citation>
    <scope>NUCLEOTIDE SEQUENCE</scope>
    <source>
        <strain evidence="8">IBT 21917</strain>
    </source>
</reference>
<dbReference type="PROSITE" id="PS00463">
    <property type="entry name" value="ZN2_CY6_FUNGAL_1"/>
    <property type="match status" value="1"/>
</dbReference>
<keyword evidence="4" id="KW-0804">Transcription</keyword>
<dbReference type="GO" id="GO:0003677">
    <property type="term" value="F:DNA binding"/>
    <property type="evidence" value="ECO:0007669"/>
    <property type="project" value="UniProtKB-KW"/>
</dbReference>
<dbReference type="Proteomes" id="UP001146351">
    <property type="component" value="Unassembled WGS sequence"/>
</dbReference>
<evidence type="ECO:0000256" key="2">
    <source>
        <dbReference type="ARBA" id="ARBA00023015"/>
    </source>
</evidence>
<evidence type="ECO:0000256" key="5">
    <source>
        <dbReference type="ARBA" id="ARBA00023242"/>
    </source>
</evidence>
<dbReference type="PANTHER" id="PTHR31668">
    <property type="entry name" value="GLUCOSE TRANSPORT TRANSCRIPTION REGULATOR RGT1-RELATED-RELATED"/>
    <property type="match status" value="1"/>
</dbReference>
<dbReference type="GO" id="GO:0008270">
    <property type="term" value="F:zinc ion binding"/>
    <property type="evidence" value="ECO:0007669"/>
    <property type="project" value="InterPro"/>
</dbReference>
<reference evidence="8" key="1">
    <citation type="submission" date="2022-11" db="EMBL/GenBank/DDBJ databases">
        <authorList>
            <person name="Petersen C."/>
        </authorList>
    </citation>
    <scope>NUCLEOTIDE SEQUENCE</scope>
    <source>
        <strain evidence="8">IBT 21917</strain>
    </source>
</reference>
<evidence type="ECO:0000256" key="6">
    <source>
        <dbReference type="SAM" id="MobiDB-lite"/>
    </source>
</evidence>
<dbReference type="SMART" id="SM00906">
    <property type="entry name" value="Fungal_trans"/>
    <property type="match status" value="1"/>
</dbReference>
<proteinExistence type="predicted"/>
<dbReference type="InterPro" id="IPR001138">
    <property type="entry name" value="Zn2Cys6_DnaBD"/>
</dbReference>
<evidence type="ECO:0000256" key="4">
    <source>
        <dbReference type="ARBA" id="ARBA00023163"/>
    </source>
</evidence>
<keyword evidence="2" id="KW-0805">Transcription regulation</keyword>
<dbReference type="SUPFAM" id="SSF57701">
    <property type="entry name" value="Zn2/Cys6 DNA-binding domain"/>
    <property type="match status" value="1"/>
</dbReference>
<evidence type="ECO:0000256" key="1">
    <source>
        <dbReference type="ARBA" id="ARBA00022723"/>
    </source>
</evidence>
<dbReference type="CDD" id="cd00067">
    <property type="entry name" value="GAL4"/>
    <property type="match status" value="1"/>
</dbReference>
<protein>
    <recommendedName>
        <fullName evidence="7">Zn(2)-C6 fungal-type domain-containing protein</fullName>
    </recommendedName>
</protein>
<dbReference type="PROSITE" id="PS50048">
    <property type="entry name" value="ZN2_CY6_FUNGAL_2"/>
    <property type="match status" value="1"/>
</dbReference>
<dbReference type="GO" id="GO:0000981">
    <property type="term" value="F:DNA-binding transcription factor activity, RNA polymerase II-specific"/>
    <property type="evidence" value="ECO:0007669"/>
    <property type="project" value="InterPro"/>
</dbReference>
<keyword evidence="1" id="KW-0479">Metal-binding</keyword>